<organism evidence="3 4">
    <name type="scientific">Blastococcus tunisiensis</name>
    <dbReference type="NCBI Taxonomy" id="1798228"/>
    <lineage>
        <taxon>Bacteria</taxon>
        <taxon>Bacillati</taxon>
        <taxon>Actinomycetota</taxon>
        <taxon>Actinomycetes</taxon>
        <taxon>Geodermatophilales</taxon>
        <taxon>Geodermatophilaceae</taxon>
        <taxon>Blastococcus</taxon>
    </lineage>
</organism>
<dbReference type="Proteomes" id="UP000198589">
    <property type="component" value="Unassembled WGS sequence"/>
</dbReference>
<dbReference type="InterPro" id="IPR043725">
    <property type="entry name" value="DUF5667"/>
</dbReference>
<feature type="compositionally biased region" description="Pro residues" evidence="1">
    <location>
        <begin position="285"/>
        <end position="303"/>
    </location>
</feature>
<dbReference type="Pfam" id="PF18915">
    <property type="entry name" value="DUF5667"/>
    <property type="match status" value="1"/>
</dbReference>
<feature type="domain" description="DUF5667" evidence="2">
    <location>
        <begin position="98"/>
        <end position="147"/>
    </location>
</feature>
<dbReference type="RefSeq" id="WP_092194844.1">
    <property type="nucleotide sequence ID" value="NZ_FOND01000001.1"/>
</dbReference>
<evidence type="ECO:0000256" key="1">
    <source>
        <dbReference type="SAM" id="MobiDB-lite"/>
    </source>
</evidence>
<feature type="region of interest" description="Disordered" evidence="1">
    <location>
        <begin position="250"/>
        <end position="349"/>
    </location>
</feature>
<evidence type="ECO:0000313" key="3">
    <source>
        <dbReference type="EMBL" id="SFD86447.1"/>
    </source>
</evidence>
<proteinExistence type="predicted"/>
<accession>A0A1I1VTS2</accession>
<protein>
    <recommendedName>
        <fullName evidence="2">DUF5667 domain-containing protein</fullName>
    </recommendedName>
</protein>
<evidence type="ECO:0000313" key="4">
    <source>
        <dbReference type="Proteomes" id="UP000198589"/>
    </source>
</evidence>
<feature type="compositionally biased region" description="Low complexity" evidence="1">
    <location>
        <begin position="270"/>
        <end position="284"/>
    </location>
</feature>
<dbReference type="AlphaFoldDB" id="A0A1I1VTS2"/>
<sequence>MSVHDREDALVARLHRLAPGLDGEPDPDFQARTRARLVAMAAVRTPEPAAASGLQRVLAVRAPDVAPSRWRARFTAGLAGAAMTVTALAGLVAVADGARPGDVLYDLKRGTEQTQLALAGDSRGQTLLEFARTRLDEVADLVGEGRPAGGAEPALVVETLRAMDEHTADGAAWLTRQAVDSAGAQPLDRLARWAAGQAGELTALQPLVPEEAADAVGRSMALLAQIGTRTDGLQTALLCPAGPSVAGSDALGPVPAPCPAPEPAPPAPPGTAEEGGATPGAVPEAPAPENTPPPAATPAPSPPAEGGVPTPGAPAPAPTTPRVPTLPLPTLPVGGGGGGGQSTPPPIIKLPPLGPIEVCAPPLVTIGCGP</sequence>
<dbReference type="EMBL" id="FOND01000001">
    <property type="protein sequence ID" value="SFD86447.1"/>
    <property type="molecule type" value="Genomic_DNA"/>
</dbReference>
<feature type="compositionally biased region" description="Pro residues" evidence="1">
    <location>
        <begin position="254"/>
        <end position="269"/>
    </location>
</feature>
<dbReference type="STRING" id="1798228.SAMN05216574_101106"/>
<feature type="compositionally biased region" description="Pro residues" evidence="1">
    <location>
        <begin position="311"/>
        <end position="330"/>
    </location>
</feature>
<dbReference type="OrthoDB" id="3402808at2"/>
<reference evidence="4" key="1">
    <citation type="submission" date="2016-10" db="EMBL/GenBank/DDBJ databases">
        <authorList>
            <person name="Varghese N."/>
            <person name="Submissions S."/>
        </authorList>
    </citation>
    <scope>NUCLEOTIDE SEQUENCE [LARGE SCALE GENOMIC DNA]</scope>
    <source>
        <strain evidence="4">DSM 46838</strain>
    </source>
</reference>
<keyword evidence="4" id="KW-1185">Reference proteome</keyword>
<gene>
    <name evidence="3" type="ORF">SAMN05216574_101106</name>
</gene>
<evidence type="ECO:0000259" key="2">
    <source>
        <dbReference type="Pfam" id="PF18915"/>
    </source>
</evidence>
<name>A0A1I1VTS2_9ACTN</name>